<feature type="binding site" evidence="5">
    <location>
        <position position="107"/>
    </location>
    <ligand>
        <name>substrate</name>
    </ligand>
</feature>
<feature type="binding site" evidence="5">
    <location>
        <position position="177"/>
    </location>
    <ligand>
        <name>substrate</name>
    </ligand>
</feature>
<evidence type="ECO:0000256" key="1">
    <source>
        <dbReference type="ARBA" id="ARBA00022490"/>
    </source>
</evidence>
<evidence type="ECO:0000256" key="2">
    <source>
        <dbReference type="ARBA" id="ARBA00022688"/>
    </source>
</evidence>
<keyword evidence="4 5" id="KW-0670">Pyruvate</keyword>
<dbReference type="PANTHER" id="PTHR38683">
    <property type="entry name" value="CHORISMATE PYRUVATE-LYASE"/>
    <property type="match status" value="1"/>
</dbReference>
<comment type="similarity">
    <text evidence="5">Belongs to the UbiC family.</text>
</comment>
<organism evidence="6 7">
    <name type="scientific">Noviherbaspirillum suwonense</name>
    <dbReference type="NCBI Taxonomy" id="1224511"/>
    <lineage>
        <taxon>Bacteria</taxon>
        <taxon>Pseudomonadati</taxon>
        <taxon>Pseudomonadota</taxon>
        <taxon>Betaproteobacteria</taxon>
        <taxon>Burkholderiales</taxon>
        <taxon>Oxalobacteraceae</taxon>
        <taxon>Noviherbaspirillum</taxon>
    </lineage>
</organism>
<name>A0ABY1PS87_9BURK</name>
<dbReference type="SUPFAM" id="SSF64288">
    <property type="entry name" value="Chorismate lyase-like"/>
    <property type="match status" value="1"/>
</dbReference>
<comment type="catalytic activity">
    <reaction evidence="5">
        <text>chorismate = 4-hydroxybenzoate + pyruvate</text>
        <dbReference type="Rhea" id="RHEA:16505"/>
        <dbReference type="ChEBI" id="CHEBI:15361"/>
        <dbReference type="ChEBI" id="CHEBI:17879"/>
        <dbReference type="ChEBI" id="CHEBI:29748"/>
        <dbReference type="EC" id="4.1.3.40"/>
    </reaction>
</comment>
<dbReference type="EMBL" id="FXUL01000001">
    <property type="protein sequence ID" value="SMP41230.1"/>
    <property type="molecule type" value="Genomic_DNA"/>
</dbReference>
<dbReference type="HAMAP" id="MF_01632">
    <property type="entry name" value="UbiC"/>
    <property type="match status" value="1"/>
</dbReference>
<accession>A0ABY1PS87</accession>
<comment type="caution">
    <text evidence="6">The sequence shown here is derived from an EMBL/GenBank/DDBJ whole genome shotgun (WGS) entry which is preliminary data.</text>
</comment>
<evidence type="ECO:0000256" key="4">
    <source>
        <dbReference type="ARBA" id="ARBA00023317"/>
    </source>
</evidence>
<dbReference type="InterPro" id="IPR007440">
    <property type="entry name" value="Chorismate--pyruvate_lyase"/>
</dbReference>
<evidence type="ECO:0000256" key="3">
    <source>
        <dbReference type="ARBA" id="ARBA00023239"/>
    </source>
</evidence>
<evidence type="ECO:0000313" key="6">
    <source>
        <dbReference type="EMBL" id="SMP41230.1"/>
    </source>
</evidence>
<dbReference type="InterPro" id="IPR028978">
    <property type="entry name" value="Chorismate_lyase_/UTRA_dom_sf"/>
</dbReference>
<protein>
    <recommendedName>
        <fullName evidence="5">Probable chorismate pyruvate-lyase</fullName>
        <shortName evidence="5">CL</shortName>
        <shortName evidence="5">CPL</shortName>
        <ecNumber evidence="5">4.1.3.40</ecNumber>
    </recommendedName>
</protein>
<keyword evidence="2 5" id="KW-0831">Ubiquinone biosynthesis</keyword>
<dbReference type="RefSeq" id="WP_283440231.1">
    <property type="nucleotide sequence ID" value="NZ_FXUL01000001.1"/>
</dbReference>
<comment type="subcellular location">
    <subcellularLocation>
        <location evidence="5">Cytoplasm</location>
    </subcellularLocation>
</comment>
<keyword evidence="7" id="KW-1185">Reference proteome</keyword>
<sequence length="199" mass="22057">MNRWLRHVAAAHAAPALREWLVSPGSLTRRLRAHCERFDVRLLRQGAAACLPDQASAIGLAGTGRVLEREVLLVCDGIPVVYAQTVVPAGCIRAHWPFFNALGSRSLGSALFHDPRIERGALQHARLSGRHPLLRRALAALPPPAPGDLHEPHGPAAMLHARRCLYRRRRGLLLVTELFLPAIAQLMPRRRIPTEPDRQ</sequence>
<dbReference type="Gene3D" id="3.40.1410.10">
    <property type="entry name" value="Chorismate lyase-like"/>
    <property type="match status" value="1"/>
</dbReference>
<comment type="pathway">
    <text evidence="5">Cofactor biosynthesis; ubiquinone biosynthesis.</text>
</comment>
<comment type="caution">
    <text evidence="5">Lacks conserved residue(s) required for the propagation of feature annotation.</text>
</comment>
<dbReference type="Proteomes" id="UP001158049">
    <property type="component" value="Unassembled WGS sequence"/>
</dbReference>
<keyword evidence="3 5" id="KW-0456">Lyase</keyword>
<evidence type="ECO:0000313" key="7">
    <source>
        <dbReference type="Proteomes" id="UP001158049"/>
    </source>
</evidence>
<dbReference type="PANTHER" id="PTHR38683:SF1">
    <property type="entry name" value="CHORISMATE PYRUVATE-LYASE"/>
    <property type="match status" value="1"/>
</dbReference>
<dbReference type="EC" id="4.1.3.40" evidence="5"/>
<feature type="binding site" evidence="5">
    <location>
        <position position="69"/>
    </location>
    <ligand>
        <name>substrate</name>
    </ligand>
</feature>
<reference evidence="6 7" key="1">
    <citation type="submission" date="2017-05" db="EMBL/GenBank/DDBJ databases">
        <authorList>
            <person name="Varghese N."/>
            <person name="Submissions S."/>
        </authorList>
    </citation>
    <scope>NUCLEOTIDE SEQUENCE [LARGE SCALE GENOMIC DNA]</scope>
    <source>
        <strain evidence="6 7">DSM 26001</strain>
    </source>
</reference>
<evidence type="ECO:0000256" key="5">
    <source>
        <dbReference type="HAMAP-Rule" id="MF_01632"/>
    </source>
</evidence>
<proteinExistence type="inferred from homology"/>
<comment type="function">
    <text evidence="5">Removes the pyruvyl group from chorismate, with concomitant aromatization of the ring, to provide 4-hydroxybenzoate (4HB) for the ubiquinone pathway.</text>
</comment>
<keyword evidence="1 5" id="KW-0963">Cytoplasm</keyword>
<gene>
    <name evidence="5" type="primary">ubiC</name>
    <name evidence="6" type="ORF">SAMN06295970_10165</name>
</gene>
<dbReference type="GO" id="GO:0016829">
    <property type="term" value="F:lyase activity"/>
    <property type="evidence" value="ECO:0007669"/>
    <property type="project" value="UniProtKB-KW"/>
</dbReference>
<dbReference type="Pfam" id="PF04345">
    <property type="entry name" value="Chor_lyase"/>
    <property type="match status" value="1"/>
</dbReference>